<protein>
    <submittedName>
        <fullName evidence="1">Uncharacterized protein</fullName>
    </submittedName>
</protein>
<keyword evidence="2" id="KW-1185">Reference proteome</keyword>
<gene>
    <name evidence="1" type="ORF">SAMN02745120_0595</name>
</gene>
<evidence type="ECO:0000313" key="1">
    <source>
        <dbReference type="EMBL" id="SKB28302.1"/>
    </source>
</evidence>
<reference evidence="2" key="1">
    <citation type="submission" date="2017-02" db="EMBL/GenBank/DDBJ databases">
        <authorList>
            <person name="Varghese N."/>
            <person name="Submissions S."/>
        </authorList>
    </citation>
    <scope>NUCLEOTIDE SEQUENCE [LARGE SCALE GENOMIC DNA]</scope>
    <source>
        <strain evidence="2">ATCC 35199</strain>
    </source>
</reference>
<dbReference type="Gene3D" id="2.40.30.200">
    <property type="match status" value="1"/>
</dbReference>
<accession>A0A1T4ZZY5</accession>
<dbReference type="RefSeq" id="WP_079588561.1">
    <property type="nucleotide sequence ID" value="NZ_FUYN01000001.1"/>
</dbReference>
<evidence type="ECO:0000313" key="2">
    <source>
        <dbReference type="Proteomes" id="UP000243406"/>
    </source>
</evidence>
<sequence length="123" mass="14234">MIGFSFNGVHSNFYDLHIKTIVPPKPPKPRYKEVKVIGKDGTYKFLDGYEDIPIQFDVLILGTISERREKIRNIGAWLQGEHNLVIDYDNLVVYKACLVDMVTQKFDINFEVLRITFSARLVV</sequence>
<dbReference type="Proteomes" id="UP000243406">
    <property type="component" value="Unassembled WGS sequence"/>
</dbReference>
<dbReference type="AlphaFoldDB" id="A0A1T4ZZY5"/>
<dbReference type="OrthoDB" id="3078561at2"/>
<organism evidence="1 2">
    <name type="scientific">Acetoanaerobium noterae</name>
    <dbReference type="NCBI Taxonomy" id="745369"/>
    <lineage>
        <taxon>Bacteria</taxon>
        <taxon>Bacillati</taxon>
        <taxon>Bacillota</taxon>
        <taxon>Clostridia</taxon>
        <taxon>Peptostreptococcales</taxon>
        <taxon>Filifactoraceae</taxon>
        <taxon>Acetoanaerobium</taxon>
    </lineage>
</organism>
<name>A0A1T4ZZY5_9FIRM</name>
<dbReference type="EMBL" id="FUYN01000001">
    <property type="protein sequence ID" value="SKB28302.1"/>
    <property type="molecule type" value="Genomic_DNA"/>
</dbReference>
<proteinExistence type="predicted"/>